<feature type="domain" description="PDZ" evidence="2">
    <location>
        <begin position="348"/>
        <end position="413"/>
    </location>
</feature>
<dbReference type="InterPro" id="IPR007484">
    <property type="entry name" value="Peptidase_M28"/>
</dbReference>
<sequence>MKKIVFLFLLAGFLSCKTEPKVAENKIKEDVAFLADDKLEGRQTGTKGEVLASEYITKRFKAIGLQPKGTDGFLQSFSFKPKTDPHSEVEFTTNADSTITGHNVIGYIDNKAKTTIVVGAHYDHLGYGGEGSLYRGNEKAVHNGADDNASGVAVLLNLASRLKVKNDNAEIKDKNNYLFMAFSGEEMGLLGSNYFTKNPTIDEETINYMINMDMVGRIKADSTLAVYGTGTSPMFKQTLKANNDNFKIIENESGVGPTDHTSFYLIDIPVLQFFTGQHEDYHKPSDDSDKLNYEGMNLISDYIYSIINDLDDNGELAFRKTKNESEETPRFKVGLGVVPDYLYDGKGMRIDGTREETPAFNANLKKGDVVVKLGDSTITDMMSYMRALSVFEKGDEAAITVKRGDEVIDTTVKF</sequence>
<protein>
    <submittedName>
        <fullName evidence="3">M28 family peptidase</fullName>
    </submittedName>
</protein>
<dbReference type="PANTHER" id="PTHR12147">
    <property type="entry name" value="METALLOPEPTIDASE M28 FAMILY MEMBER"/>
    <property type="match status" value="1"/>
</dbReference>
<dbReference type="Gene3D" id="3.40.630.10">
    <property type="entry name" value="Zn peptidases"/>
    <property type="match status" value="1"/>
</dbReference>
<dbReference type="InterPro" id="IPR036034">
    <property type="entry name" value="PDZ_sf"/>
</dbReference>
<dbReference type="SUPFAM" id="SSF53187">
    <property type="entry name" value="Zn-dependent exopeptidases"/>
    <property type="match status" value="1"/>
</dbReference>
<dbReference type="Pfam" id="PF13180">
    <property type="entry name" value="PDZ_2"/>
    <property type="match status" value="1"/>
</dbReference>
<dbReference type="Pfam" id="PF04389">
    <property type="entry name" value="Peptidase_M28"/>
    <property type="match status" value="1"/>
</dbReference>
<name>A0ABX2E2F6_9FLAO</name>
<accession>A0ABX2E2F6</accession>
<evidence type="ECO:0000259" key="2">
    <source>
        <dbReference type="Pfam" id="PF13180"/>
    </source>
</evidence>
<dbReference type="Proteomes" id="UP000805085">
    <property type="component" value="Unassembled WGS sequence"/>
</dbReference>
<keyword evidence="4" id="KW-1185">Reference proteome</keyword>
<organism evidence="3 4">
    <name type="scientific">Winogradskyella litoriviva</name>
    <dbReference type="NCBI Taxonomy" id="1220182"/>
    <lineage>
        <taxon>Bacteria</taxon>
        <taxon>Pseudomonadati</taxon>
        <taxon>Bacteroidota</taxon>
        <taxon>Flavobacteriia</taxon>
        <taxon>Flavobacteriales</taxon>
        <taxon>Flavobacteriaceae</taxon>
        <taxon>Winogradskyella</taxon>
    </lineage>
</organism>
<evidence type="ECO:0000313" key="4">
    <source>
        <dbReference type="Proteomes" id="UP000805085"/>
    </source>
</evidence>
<proteinExistence type="predicted"/>
<evidence type="ECO:0000313" key="3">
    <source>
        <dbReference type="EMBL" id="NRD22223.1"/>
    </source>
</evidence>
<evidence type="ECO:0000259" key="1">
    <source>
        <dbReference type="Pfam" id="PF04389"/>
    </source>
</evidence>
<comment type="caution">
    <text evidence="3">The sequence shown here is derived from an EMBL/GenBank/DDBJ whole genome shotgun (WGS) entry which is preliminary data.</text>
</comment>
<dbReference type="EMBL" id="JABRWQ010000001">
    <property type="protein sequence ID" value="NRD22223.1"/>
    <property type="molecule type" value="Genomic_DNA"/>
</dbReference>
<dbReference type="PANTHER" id="PTHR12147:SF26">
    <property type="entry name" value="PEPTIDASE M28 DOMAIN-CONTAINING PROTEIN"/>
    <property type="match status" value="1"/>
</dbReference>
<feature type="domain" description="Peptidase M28" evidence="1">
    <location>
        <begin position="103"/>
        <end position="304"/>
    </location>
</feature>
<dbReference type="SUPFAM" id="SSF50156">
    <property type="entry name" value="PDZ domain-like"/>
    <property type="match status" value="1"/>
</dbReference>
<dbReference type="RefSeq" id="WP_173299866.1">
    <property type="nucleotide sequence ID" value="NZ_JABRWQ010000001.1"/>
</dbReference>
<dbReference type="CDD" id="cd05663">
    <property type="entry name" value="M28_like_PA_PDZ_associated"/>
    <property type="match status" value="1"/>
</dbReference>
<gene>
    <name evidence="3" type="ORF">HNV10_03155</name>
</gene>
<dbReference type="InterPro" id="IPR045175">
    <property type="entry name" value="M28_fam"/>
</dbReference>
<dbReference type="Gene3D" id="2.30.42.10">
    <property type="match status" value="1"/>
</dbReference>
<dbReference type="PROSITE" id="PS51257">
    <property type="entry name" value="PROKAR_LIPOPROTEIN"/>
    <property type="match status" value="1"/>
</dbReference>
<reference evidence="3 4" key="1">
    <citation type="journal article" date="2015" name="Int. J. Syst. Evol. Microbiol.">
        <title>Winogradskyella litoriviva sp. nov., isolated from coastal seawater.</title>
        <authorList>
            <person name="Nedashkovskaya O.I."/>
            <person name="Kukhlevskiy A.D."/>
            <person name="Zhukova N.V."/>
            <person name="Kim S.J."/>
            <person name="Rhee S.K."/>
            <person name="Mikhailov V.V."/>
        </authorList>
    </citation>
    <scope>NUCLEOTIDE SEQUENCE [LARGE SCALE GENOMIC DNA]</scope>
    <source>
        <strain evidence="3 4">KMM6491</strain>
    </source>
</reference>
<dbReference type="InterPro" id="IPR001478">
    <property type="entry name" value="PDZ"/>
</dbReference>